<dbReference type="PANTHER" id="PTHR38593">
    <property type="entry name" value="BLR2558 PROTEIN"/>
    <property type="match status" value="1"/>
</dbReference>
<dbReference type="Proteomes" id="UP000289792">
    <property type="component" value="Unassembled WGS sequence"/>
</dbReference>
<keyword evidence="4" id="KW-1185">Reference proteome</keyword>
<name>A0A4Q0XDZ8_9FLAO</name>
<reference evidence="3 4" key="1">
    <citation type="submission" date="2019-01" db="EMBL/GenBank/DDBJ databases">
        <title>Genome sequence of the Antarctic species Gelidibacter gilvus ACAM 158(T).</title>
        <authorList>
            <person name="Bowman J.P."/>
        </authorList>
    </citation>
    <scope>NUCLEOTIDE SEQUENCE [LARGE SCALE GENOMIC DNA]</scope>
    <source>
        <strain evidence="3 4">IC158</strain>
    </source>
</reference>
<dbReference type="OrthoDB" id="883203at2"/>
<dbReference type="AlphaFoldDB" id="A0A4Q0XDZ8"/>
<organism evidence="3 4">
    <name type="scientific">Gelidibacter gilvus</name>
    <dbReference type="NCBI Taxonomy" id="59602"/>
    <lineage>
        <taxon>Bacteria</taxon>
        <taxon>Pseudomonadati</taxon>
        <taxon>Bacteroidota</taxon>
        <taxon>Flavobacteriia</taxon>
        <taxon>Flavobacteriales</taxon>
        <taxon>Flavobacteriaceae</taxon>
        <taxon>Gelidibacter</taxon>
    </lineage>
</organism>
<gene>
    <name evidence="3" type="ORF">ESZ48_14285</name>
</gene>
<accession>A0A4Q0XDZ8</accession>
<keyword evidence="1" id="KW-0732">Signal</keyword>
<dbReference type="InterPro" id="IPR012347">
    <property type="entry name" value="Ferritin-like"/>
</dbReference>
<dbReference type="PANTHER" id="PTHR38593:SF1">
    <property type="entry name" value="BLR2558 PROTEIN"/>
    <property type="match status" value="1"/>
</dbReference>
<evidence type="ECO:0000259" key="2">
    <source>
        <dbReference type="Pfam" id="PF13628"/>
    </source>
</evidence>
<feature type="domain" description="DUF4142" evidence="2">
    <location>
        <begin position="32"/>
        <end position="171"/>
    </location>
</feature>
<evidence type="ECO:0000256" key="1">
    <source>
        <dbReference type="SAM" id="SignalP"/>
    </source>
</evidence>
<proteinExistence type="predicted"/>
<evidence type="ECO:0000313" key="3">
    <source>
        <dbReference type="EMBL" id="RXJ45977.1"/>
    </source>
</evidence>
<feature type="signal peptide" evidence="1">
    <location>
        <begin position="1"/>
        <end position="25"/>
    </location>
</feature>
<dbReference type="RefSeq" id="WP_129018179.1">
    <property type="nucleotide sequence ID" value="NZ_SDDZ01000009.1"/>
</dbReference>
<sequence>MKTKMNYKLIVICTLVMGISSLMMAQDTPPLTDPEIASVAVVANQIDIDYGKVAIKRSKNKEVTDFANRMIEDHSAVIKQAVALVTKLGVTPKDNAVSQSLMTQSKETLKKLNSVSKMDFDKTYIDNEVAYHEAVIGAVKNVLIPQAQNSELKDLLEAVLPALEAHLGHAKMAQTKISK</sequence>
<dbReference type="EMBL" id="SDDZ01000009">
    <property type="protein sequence ID" value="RXJ45977.1"/>
    <property type="molecule type" value="Genomic_DNA"/>
</dbReference>
<dbReference type="InterPro" id="IPR025419">
    <property type="entry name" value="DUF4142"/>
</dbReference>
<comment type="caution">
    <text evidence="3">The sequence shown here is derived from an EMBL/GenBank/DDBJ whole genome shotgun (WGS) entry which is preliminary data.</text>
</comment>
<feature type="chain" id="PRO_5020416074" evidence="1">
    <location>
        <begin position="26"/>
        <end position="179"/>
    </location>
</feature>
<protein>
    <submittedName>
        <fullName evidence="3">DUF4142 domain-containing protein</fullName>
    </submittedName>
</protein>
<dbReference type="Gene3D" id="1.20.1260.10">
    <property type="match status" value="1"/>
</dbReference>
<evidence type="ECO:0000313" key="4">
    <source>
        <dbReference type="Proteomes" id="UP000289792"/>
    </source>
</evidence>
<dbReference type="Pfam" id="PF13628">
    <property type="entry name" value="DUF4142"/>
    <property type="match status" value="1"/>
</dbReference>